<dbReference type="PROSITE" id="PS00108">
    <property type="entry name" value="PROTEIN_KINASE_ST"/>
    <property type="match status" value="1"/>
</dbReference>
<dbReference type="InterPro" id="IPR011009">
    <property type="entry name" value="Kinase-like_dom_sf"/>
</dbReference>
<reference evidence="15" key="2">
    <citation type="submission" date="2025-09" db="UniProtKB">
        <authorList>
            <consortium name="Ensembl"/>
        </authorList>
    </citation>
    <scope>IDENTIFICATION</scope>
</reference>
<feature type="domain" description="Protein kinase" evidence="14">
    <location>
        <begin position="9"/>
        <end position="277"/>
    </location>
</feature>
<evidence type="ECO:0000256" key="3">
    <source>
        <dbReference type="ARBA" id="ARBA00012513"/>
    </source>
</evidence>
<feature type="compositionally biased region" description="Basic and acidic residues" evidence="13">
    <location>
        <begin position="301"/>
        <end position="315"/>
    </location>
</feature>
<dbReference type="GO" id="GO:0106310">
    <property type="term" value="F:protein serine kinase activity"/>
    <property type="evidence" value="ECO:0007669"/>
    <property type="project" value="Ensembl"/>
</dbReference>
<dbReference type="GO" id="GO:0036064">
    <property type="term" value="C:ciliary basal body"/>
    <property type="evidence" value="ECO:0007669"/>
    <property type="project" value="Ensembl"/>
</dbReference>
<comment type="similarity">
    <text evidence="2">Belongs to the protein kinase superfamily. CK1 Ser/Thr protein kinase family. Casein kinase I subfamily.</text>
</comment>
<evidence type="ECO:0000256" key="12">
    <source>
        <dbReference type="RuleBase" id="RU000304"/>
    </source>
</evidence>
<dbReference type="GO" id="GO:0048471">
    <property type="term" value="C:perinuclear region of cytoplasm"/>
    <property type="evidence" value="ECO:0007669"/>
    <property type="project" value="Ensembl"/>
</dbReference>
<dbReference type="AlphaFoldDB" id="A0A8C8ZLK4"/>
<name>A0A8C8ZLK4_PROSS</name>
<evidence type="ECO:0000256" key="11">
    <source>
        <dbReference type="PROSITE-ProRule" id="PRU10141"/>
    </source>
</evidence>
<dbReference type="InterPro" id="IPR000719">
    <property type="entry name" value="Prot_kinase_dom"/>
</dbReference>
<evidence type="ECO:0000259" key="14">
    <source>
        <dbReference type="PROSITE" id="PS50011"/>
    </source>
</evidence>
<organism evidence="15 16">
    <name type="scientific">Prolemur simus</name>
    <name type="common">Greater bamboo lemur</name>
    <name type="synonym">Hapalemur simus</name>
    <dbReference type="NCBI Taxonomy" id="1328070"/>
    <lineage>
        <taxon>Eukaryota</taxon>
        <taxon>Metazoa</taxon>
        <taxon>Chordata</taxon>
        <taxon>Craniata</taxon>
        <taxon>Vertebrata</taxon>
        <taxon>Euteleostomi</taxon>
        <taxon>Mammalia</taxon>
        <taxon>Eutheria</taxon>
        <taxon>Euarchontoglires</taxon>
        <taxon>Primates</taxon>
        <taxon>Strepsirrhini</taxon>
        <taxon>Lemuriformes</taxon>
        <taxon>Lemuridae</taxon>
        <taxon>Prolemur</taxon>
    </lineage>
</organism>
<gene>
    <name evidence="15" type="primary">CSNK1D</name>
</gene>
<dbReference type="GO" id="GO:0034067">
    <property type="term" value="P:protein localization to Golgi apparatus"/>
    <property type="evidence" value="ECO:0007669"/>
    <property type="project" value="Ensembl"/>
</dbReference>
<dbReference type="Pfam" id="PF00069">
    <property type="entry name" value="Pkinase"/>
    <property type="match status" value="1"/>
</dbReference>
<dbReference type="GO" id="GO:0005829">
    <property type="term" value="C:cytosol"/>
    <property type="evidence" value="ECO:0007669"/>
    <property type="project" value="Ensembl"/>
</dbReference>
<dbReference type="CDD" id="cd14125">
    <property type="entry name" value="STKc_CK1_delta_epsilon"/>
    <property type="match status" value="1"/>
</dbReference>
<protein>
    <recommendedName>
        <fullName evidence="3">non-specific serine/threonine protein kinase</fullName>
        <ecNumber evidence="3">2.7.11.1</ecNumber>
    </recommendedName>
</protein>
<keyword evidence="9 11" id="KW-0067">ATP-binding</keyword>
<evidence type="ECO:0000256" key="8">
    <source>
        <dbReference type="ARBA" id="ARBA00022777"/>
    </source>
</evidence>
<keyword evidence="6" id="KW-0808">Transferase</keyword>
<dbReference type="GO" id="GO:1905515">
    <property type="term" value="P:non-motile cilium assembly"/>
    <property type="evidence" value="ECO:0007669"/>
    <property type="project" value="Ensembl"/>
</dbReference>
<dbReference type="GO" id="GO:0015629">
    <property type="term" value="C:actin cytoskeleton"/>
    <property type="evidence" value="ECO:0007669"/>
    <property type="project" value="Ensembl"/>
</dbReference>
<dbReference type="Proteomes" id="UP000694414">
    <property type="component" value="Unplaced"/>
</dbReference>
<dbReference type="GO" id="GO:0090263">
    <property type="term" value="P:positive regulation of canonical Wnt signaling pathway"/>
    <property type="evidence" value="ECO:0007669"/>
    <property type="project" value="Ensembl"/>
</dbReference>
<feature type="binding site" evidence="11">
    <location>
        <position position="38"/>
    </location>
    <ligand>
        <name>ATP</name>
        <dbReference type="ChEBI" id="CHEBI:30616"/>
    </ligand>
</feature>
<dbReference type="GO" id="GO:0061512">
    <property type="term" value="P:protein localization to cilium"/>
    <property type="evidence" value="ECO:0007669"/>
    <property type="project" value="Ensembl"/>
</dbReference>
<dbReference type="PANTHER" id="PTHR11909">
    <property type="entry name" value="CASEIN KINASE-RELATED"/>
    <property type="match status" value="1"/>
</dbReference>
<keyword evidence="16" id="KW-1185">Reference proteome</keyword>
<dbReference type="InterPro" id="IPR050235">
    <property type="entry name" value="CK1_Ser-Thr_kinase"/>
</dbReference>
<evidence type="ECO:0000256" key="10">
    <source>
        <dbReference type="ARBA" id="ARBA00048659"/>
    </source>
</evidence>
<accession>A0A8C8ZLK4</accession>
<dbReference type="GO" id="GO:0005886">
    <property type="term" value="C:plasma membrane"/>
    <property type="evidence" value="ECO:0007669"/>
    <property type="project" value="Ensembl"/>
</dbReference>
<dbReference type="PROSITE" id="PS00107">
    <property type="entry name" value="PROTEIN_KINASE_ATP"/>
    <property type="match status" value="1"/>
</dbReference>
<dbReference type="FunFam" id="3.30.200.20:FF:000538">
    <property type="entry name" value="Putative Casein kinase I"/>
    <property type="match status" value="1"/>
</dbReference>
<dbReference type="GO" id="GO:0005813">
    <property type="term" value="C:centrosome"/>
    <property type="evidence" value="ECO:0007669"/>
    <property type="project" value="Ensembl"/>
</dbReference>
<comment type="catalytic activity">
    <reaction evidence="10">
        <text>L-threonyl-[protein] + ATP = O-phospho-L-threonyl-[protein] + ADP + H(+)</text>
        <dbReference type="Rhea" id="RHEA:46608"/>
        <dbReference type="Rhea" id="RHEA-COMP:11060"/>
        <dbReference type="Rhea" id="RHEA-COMP:11605"/>
        <dbReference type="ChEBI" id="CHEBI:15378"/>
        <dbReference type="ChEBI" id="CHEBI:30013"/>
        <dbReference type="ChEBI" id="CHEBI:30616"/>
        <dbReference type="ChEBI" id="CHEBI:61977"/>
        <dbReference type="ChEBI" id="CHEBI:456216"/>
        <dbReference type="EC" id="2.7.11.1"/>
    </reaction>
    <physiologicalReaction direction="left-to-right" evidence="10">
        <dbReference type="Rhea" id="RHEA:46609"/>
    </physiologicalReaction>
</comment>
<keyword evidence="8" id="KW-0418">Kinase</keyword>
<dbReference type="GO" id="GO:0051225">
    <property type="term" value="P:spindle assembly"/>
    <property type="evidence" value="ECO:0007669"/>
    <property type="project" value="Ensembl"/>
</dbReference>
<evidence type="ECO:0000256" key="9">
    <source>
        <dbReference type="ARBA" id="ARBA00022840"/>
    </source>
</evidence>
<dbReference type="SMART" id="SM00220">
    <property type="entry name" value="S_TKc"/>
    <property type="match status" value="1"/>
</dbReference>
<evidence type="ECO:0000313" key="15">
    <source>
        <dbReference type="Ensembl" id="ENSPSMP00000017174.1"/>
    </source>
</evidence>
<reference evidence="15" key="1">
    <citation type="submission" date="2025-08" db="UniProtKB">
        <authorList>
            <consortium name="Ensembl"/>
        </authorList>
    </citation>
    <scope>IDENTIFICATION</scope>
</reference>
<dbReference type="GO" id="GO:0005524">
    <property type="term" value="F:ATP binding"/>
    <property type="evidence" value="ECO:0007669"/>
    <property type="project" value="UniProtKB-UniRule"/>
</dbReference>
<keyword evidence="7 11" id="KW-0547">Nucleotide-binding</keyword>
<evidence type="ECO:0000256" key="7">
    <source>
        <dbReference type="ARBA" id="ARBA00022741"/>
    </source>
</evidence>
<dbReference type="Gene3D" id="1.10.510.10">
    <property type="entry name" value="Transferase(Phosphotransferase) domain 1"/>
    <property type="match status" value="1"/>
</dbReference>
<feature type="region of interest" description="Disordered" evidence="13">
    <location>
        <begin position="301"/>
        <end position="339"/>
    </location>
</feature>
<keyword evidence="5 12" id="KW-0723">Serine/threonine-protein kinase</keyword>
<dbReference type="Ensembl" id="ENSPSMT00000019973.1">
    <property type="protein sequence ID" value="ENSPSMP00000017174.1"/>
    <property type="gene ID" value="ENSPSMG00000012237.1"/>
</dbReference>
<dbReference type="GO" id="GO:0007020">
    <property type="term" value="P:microtubule nucleation"/>
    <property type="evidence" value="ECO:0007669"/>
    <property type="project" value="Ensembl"/>
</dbReference>
<dbReference type="EC" id="2.7.11.1" evidence="3"/>
<dbReference type="InterPro" id="IPR008271">
    <property type="entry name" value="Ser/Thr_kinase_AS"/>
</dbReference>
<dbReference type="PROSITE" id="PS50011">
    <property type="entry name" value="PROTEIN_KINASE_DOM"/>
    <property type="match status" value="1"/>
</dbReference>
<dbReference type="GO" id="GO:0007030">
    <property type="term" value="P:Golgi organization"/>
    <property type="evidence" value="ECO:0007669"/>
    <property type="project" value="Ensembl"/>
</dbReference>
<dbReference type="FunFam" id="1.10.510.10:FF:000194">
    <property type="entry name" value="Casein kinase I isoform delta"/>
    <property type="match status" value="1"/>
</dbReference>
<evidence type="ECO:0000313" key="16">
    <source>
        <dbReference type="Proteomes" id="UP000694414"/>
    </source>
</evidence>
<dbReference type="GO" id="GO:0071539">
    <property type="term" value="P:protein localization to centrosome"/>
    <property type="evidence" value="ECO:0007669"/>
    <property type="project" value="Ensembl"/>
</dbReference>
<proteinExistence type="inferred from homology"/>
<sequence length="446" mass="50676">MELRVGNRYRLGRKIGSGSFGDIYLGTDIAAGEEVAIKLECVKTKHPQLHIESKIYKMMQGGVGIPTIRWCGAEGDYNVMVMELLGPSLEDLFNFCSRKFSLKTVLLLADQMISRIEYIHSKNFIHRDVKPDNFLMGLGKKGNLVYVIDFGLAKKYRDARTHQHIPYRENKNLTGTARYASINTHLGIEQSRRDDLESLGYVLMYFNLGSLPWQGLKAATKRQKYERISEKKMSTPIEVLCKGYPSEFATYLNFCRSLRFDDKPDYSYLRQLFRNLFHRQGFSYDYVFDWNMLKFGASRAADDAERERRDREERLRHSRNPATRGLPSTASGRLRGTQEVAPPTPLAQEARQPAGCSLRFSFLLANTSPRPVSGMERERKVSMRLHRGAPVNISSSDLTGRQDTSRMSTSQVRAQLTEAGTCQAPAWGCVGARPLAYPALKAQSRE</sequence>
<dbReference type="SUPFAM" id="SSF56112">
    <property type="entry name" value="Protein kinase-like (PK-like)"/>
    <property type="match status" value="1"/>
</dbReference>
<evidence type="ECO:0000256" key="2">
    <source>
        <dbReference type="ARBA" id="ARBA00005926"/>
    </source>
</evidence>
<evidence type="ECO:0000256" key="1">
    <source>
        <dbReference type="ARBA" id="ARBA00004496"/>
    </source>
</evidence>
<dbReference type="InterPro" id="IPR017441">
    <property type="entry name" value="Protein_kinase_ATP_BS"/>
</dbReference>
<dbReference type="GO" id="GO:0005876">
    <property type="term" value="C:spindle microtubule"/>
    <property type="evidence" value="ECO:0007669"/>
    <property type="project" value="Ensembl"/>
</dbReference>
<dbReference type="GeneTree" id="ENSGT00940000153536"/>
<keyword evidence="4" id="KW-0963">Cytoplasm</keyword>
<dbReference type="GO" id="GO:0050321">
    <property type="term" value="F:tau-protein kinase activity"/>
    <property type="evidence" value="ECO:0007669"/>
    <property type="project" value="Ensembl"/>
</dbReference>
<evidence type="ECO:0000256" key="5">
    <source>
        <dbReference type="ARBA" id="ARBA00022527"/>
    </source>
</evidence>
<dbReference type="GO" id="GO:0005794">
    <property type="term" value="C:Golgi apparatus"/>
    <property type="evidence" value="ECO:0007669"/>
    <property type="project" value="Ensembl"/>
</dbReference>
<evidence type="ECO:0000256" key="13">
    <source>
        <dbReference type="SAM" id="MobiDB-lite"/>
    </source>
</evidence>
<dbReference type="GO" id="GO:0005654">
    <property type="term" value="C:nucleoplasm"/>
    <property type="evidence" value="ECO:0007669"/>
    <property type="project" value="Ensembl"/>
</dbReference>
<comment type="subcellular location">
    <subcellularLocation>
        <location evidence="1">Cytoplasm</location>
    </subcellularLocation>
</comment>
<evidence type="ECO:0000256" key="6">
    <source>
        <dbReference type="ARBA" id="ARBA00022679"/>
    </source>
</evidence>
<evidence type="ECO:0000256" key="4">
    <source>
        <dbReference type="ARBA" id="ARBA00022490"/>
    </source>
</evidence>